<feature type="compositionally biased region" description="Polar residues" evidence="1">
    <location>
        <begin position="145"/>
        <end position="158"/>
    </location>
</feature>
<gene>
    <name evidence="2" type="ORF">AVEN_193348_1</name>
</gene>
<feature type="compositionally biased region" description="Polar residues" evidence="1">
    <location>
        <begin position="123"/>
        <end position="137"/>
    </location>
</feature>
<dbReference type="Proteomes" id="UP000499080">
    <property type="component" value="Unassembled WGS sequence"/>
</dbReference>
<dbReference type="EMBL" id="BGPR01000678">
    <property type="protein sequence ID" value="GBM31218.1"/>
    <property type="molecule type" value="Genomic_DNA"/>
</dbReference>
<dbReference type="AlphaFoldDB" id="A0A4Y2ESR8"/>
<reference evidence="2 3" key="1">
    <citation type="journal article" date="2019" name="Sci. Rep.">
        <title>Orb-weaving spider Araneus ventricosus genome elucidates the spidroin gene catalogue.</title>
        <authorList>
            <person name="Kono N."/>
            <person name="Nakamura H."/>
            <person name="Ohtoshi R."/>
            <person name="Moran D.A.P."/>
            <person name="Shinohara A."/>
            <person name="Yoshida Y."/>
            <person name="Fujiwara M."/>
            <person name="Mori M."/>
            <person name="Tomita M."/>
            <person name="Arakawa K."/>
        </authorList>
    </citation>
    <scope>NUCLEOTIDE SEQUENCE [LARGE SCALE GENOMIC DNA]</scope>
</reference>
<evidence type="ECO:0000313" key="3">
    <source>
        <dbReference type="Proteomes" id="UP000499080"/>
    </source>
</evidence>
<protein>
    <submittedName>
        <fullName evidence="2">Uncharacterized protein</fullName>
    </submittedName>
</protein>
<name>A0A4Y2ESR8_ARAVE</name>
<proteinExistence type="predicted"/>
<evidence type="ECO:0000256" key="1">
    <source>
        <dbReference type="SAM" id="MobiDB-lite"/>
    </source>
</evidence>
<evidence type="ECO:0000313" key="2">
    <source>
        <dbReference type="EMBL" id="GBM31218.1"/>
    </source>
</evidence>
<feature type="region of interest" description="Disordered" evidence="1">
    <location>
        <begin position="113"/>
        <end position="158"/>
    </location>
</feature>
<sequence>MDSNVRVEDNVEIDKDLCIEEEDLNVTNFIPQTIEQFALSDDDENDFPVNEDDACKIKDFSEALRYSEELKKVFLCKGGSEGLAEEWQPNVHLQAFADVFIFVISEPTGEKLKPCSTKHKQPSRNSNTELTTSTQGINRKIHHLPNQQTGQWSQSKMK</sequence>
<accession>A0A4Y2ESR8</accession>
<organism evidence="2 3">
    <name type="scientific">Araneus ventricosus</name>
    <name type="common">Orbweaver spider</name>
    <name type="synonym">Epeira ventricosa</name>
    <dbReference type="NCBI Taxonomy" id="182803"/>
    <lineage>
        <taxon>Eukaryota</taxon>
        <taxon>Metazoa</taxon>
        <taxon>Ecdysozoa</taxon>
        <taxon>Arthropoda</taxon>
        <taxon>Chelicerata</taxon>
        <taxon>Arachnida</taxon>
        <taxon>Araneae</taxon>
        <taxon>Araneomorphae</taxon>
        <taxon>Entelegynae</taxon>
        <taxon>Araneoidea</taxon>
        <taxon>Araneidae</taxon>
        <taxon>Araneus</taxon>
    </lineage>
</organism>
<comment type="caution">
    <text evidence="2">The sequence shown here is derived from an EMBL/GenBank/DDBJ whole genome shotgun (WGS) entry which is preliminary data.</text>
</comment>
<keyword evidence="3" id="KW-1185">Reference proteome</keyword>